<dbReference type="GO" id="GO:0016705">
    <property type="term" value="F:oxidoreductase activity, acting on paired donors, with incorporation or reduction of molecular oxygen"/>
    <property type="evidence" value="ECO:0007669"/>
    <property type="project" value="InterPro"/>
</dbReference>
<dbReference type="SUPFAM" id="SSF48264">
    <property type="entry name" value="Cytochrome P450"/>
    <property type="match status" value="1"/>
</dbReference>
<comment type="caution">
    <text evidence="3">The sequence shown here is derived from an EMBL/GenBank/DDBJ whole genome shotgun (WGS) entry which is preliminary data.</text>
</comment>
<evidence type="ECO:0000313" key="4">
    <source>
        <dbReference type="Proteomes" id="UP000590647"/>
    </source>
</evidence>
<keyword evidence="2" id="KW-0503">Monooxygenase</keyword>
<keyword evidence="2" id="KW-0479">Metal-binding</keyword>
<keyword evidence="2" id="KW-0560">Oxidoreductase</keyword>
<dbReference type="InterPro" id="IPR036396">
    <property type="entry name" value="Cyt_P450_sf"/>
</dbReference>
<dbReference type="PANTHER" id="PTHR46696">
    <property type="entry name" value="P450, PUTATIVE (EUROFUNG)-RELATED"/>
    <property type="match status" value="1"/>
</dbReference>
<protein>
    <submittedName>
        <fullName evidence="3">Cytochrome P450</fullName>
    </submittedName>
</protein>
<evidence type="ECO:0000313" key="3">
    <source>
        <dbReference type="EMBL" id="MBB5798606.1"/>
    </source>
</evidence>
<keyword evidence="2" id="KW-0408">Iron</keyword>
<comment type="similarity">
    <text evidence="1 2">Belongs to the cytochrome P450 family.</text>
</comment>
<dbReference type="PRINTS" id="PR00359">
    <property type="entry name" value="BP450"/>
</dbReference>
<dbReference type="InterPro" id="IPR017972">
    <property type="entry name" value="Cyt_P450_CS"/>
</dbReference>
<accession>A0A7W9HAX1</accession>
<gene>
    <name evidence="3" type="ORF">HDA41_006570</name>
</gene>
<reference evidence="3 4" key="1">
    <citation type="submission" date="2020-08" db="EMBL/GenBank/DDBJ databases">
        <title>Sequencing the genomes of 1000 actinobacteria strains.</title>
        <authorList>
            <person name="Klenk H.-P."/>
        </authorList>
    </citation>
    <scope>NUCLEOTIDE SEQUENCE [LARGE SCALE GENOMIC DNA]</scope>
    <source>
        <strain evidence="3 4">DSM 40084</strain>
    </source>
</reference>
<dbReference type="GO" id="GO:0004497">
    <property type="term" value="F:monooxygenase activity"/>
    <property type="evidence" value="ECO:0007669"/>
    <property type="project" value="UniProtKB-KW"/>
</dbReference>
<dbReference type="EMBL" id="JACHNE010000001">
    <property type="protein sequence ID" value="MBB5798606.1"/>
    <property type="molecule type" value="Genomic_DNA"/>
</dbReference>
<dbReference type="GO" id="GO:0005506">
    <property type="term" value="F:iron ion binding"/>
    <property type="evidence" value="ECO:0007669"/>
    <property type="project" value="InterPro"/>
</dbReference>
<dbReference type="InterPro" id="IPR001128">
    <property type="entry name" value="Cyt_P450"/>
</dbReference>
<organism evidence="3 4">
    <name type="scientific">Streptomyces caelestis</name>
    <dbReference type="NCBI Taxonomy" id="36816"/>
    <lineage>
        <taxon>Bacteria</taxon>
        <taxon>Bacillati</taxon>
        <taxon>Actinomycetota</taxon>
        <taxon>Actinomycetes</taxon>
        <taxon>Kitasatosporales</taxon>
        <taxon>Streptomycetaceae</taxon>
        <taxon>Streptomyces</taxon>
    </lineage>
</organism>
<keyword evidence="4" id="KW-1185">Reference proteome</keyword>
<dbReference type="PROSITE" id="PS00086">
    <property type="entry name" value="CYTOCHROME_P450"/>
    <property type="match status" value="1"/>
</dbReference>
<keyword evidence="2" id="KW-0349">Heme</keyword>
<dbReference type="GO" id="GO:0020037">
    <property type="term" value="F:heme binding"/>
    <property type="evidence" value="ECO:0007669"/>
    <property type="project" value="InterPro"/>
</dbReference>
<dbReference type="Pfam" id="PF00067">
    <property type="entry name" value="p450"/>
    <property type="match status" value="1"/>
</dbReference>
<dbReference type="Proteomes" id="UP000590647">
    <property type="component" value="Unassembled WGS sequence"/>
</dbReference>
<proteinExistence type="inferred from homology"/>
<dbReference type="AlphaFoldDB" id="A0A7W9HAX1"/>
<evidence type="ECO:0000256" key="2">
    <source>
        <dbReference type="RuleBase" id="RU000461"/>
    </source>
</evidence>
<evidence type="ECO:0000256" key="1">
    <source>
        <dbReference type="ARBA" id="ARBA00010617"/>
    </source>
</evidence>
<dbReference type="InterPro" id="IPR002397">
    <property type="entry name" value="Cyt_P450_B"/>
</dbReference>
<dbReference type="RefSeq" id="WP_311772167.1">
    <property type="nucleotide sequence ID" value="NZ_JACHNE010000001.1"/>
</dbReference>
<sequence length="91" mass="10189">MTVNLPAGNRDTAFLDRPDALDVDRNSRGHVAFGYGTHQCLGQSLARMELQVALPTLLRRLPGLRLAVPLEELRLRHDMAVYGVRELPVAW</sequence>
<name>A0A7W9HAX1_9ACTN</name>
<dbReference type="Gene3D" id="1.10.630.10">
    <property type="entry name" value="Cytochrome P450"/>
    <property type="match status" value="1"/>
</dbReference>
<dbReference type="PANTHER" id="PTHR46696:SF6">
    <property type="entry name" value="P450, PUTATIVE (EUROFUNG)-RELATED"/>
    <property type="match status" value="1"/>
</dbReference>